<dbReference type="RefSeq" id="WP_246428137.1">
    <property type="nucleotide sequence ID" value="NZ_JACIEU010000003.1"/>
</dbReference>
<dbReference type="Proteomes" id="UP000590524">
    <property type="component" value="Unassembled WGS sequence"/>
</dbReference>
<sequence length="119" mass="13232">MHTDIGARLVSAGELFAVKGKCQITYMRNKMRTVIRGRIVKFIFTYLVDILAKSSIKPCRDGHNRLPIASATRLFFGHIRKRPAPHNRGQPGGTLETAATTTVFAPRIAEMLALQAGRR</sequence>
<evidence type="ECO:0000313" key="1">
    <source>
        <dbReference type="EMBL" id="MBB4147110.1"/>
    </source>
</evidence>
<protein>
    <submittedName>
        <fullName evidence="1">Uncharacterized protein</fullName>
    </submittedName>
</protein>
<name>A0A7W6LMK9_9SPHN</name>
<organism evidence="1 2">
    <name type="scientific">Sphingobium scionense</name>
    <dbReference type="NCBI Taxonomy" id="1404341"/>
    <lineage>
        <taxon>Bacteria</taxon>
        <taxon>Pseudomonadati</taxon>
        <taxon>Pseudomonadota</taxon>
        <taxon>Alphaproteobacteria</taxon>
        <taxon>Sphingomonadales</taxon>
        <taxon>Sphingomonadaceae</taxon>
        <taxon>Sphingobium</taxon>
    </lineage>
</organism>
<comment type="caution">
    <text evidence="1">The sequence shown here is derived from an EMBL/GenBank/DDBJ whole genome shotgun (WGS) entry which is preliminary data.</text>
</comment>
<evidence type="ECO:0000313" key="2">
    <source>
        <dbReference type="Proteomes" id="UP000590524"/>
    </source>
</evidence>
<gene>
    <name evidence="1" type="ORF">GGQ90_000876</name>
</gene>
<proteinExistence type="predicted"/>
<dbReference type="EMBL" id="JACIEU010000003">
    <property type="protein sequence ID" value="MBB4147110.1"/>
    <property type="molecule type" value="Genomic_DNA"/>
</dbReference>
<dbReference type="AlphaFoldDB" id="A0A7W6LMK9"/>
<keyword evidence="2" id="KW-1185">Reference proteome</keyword>
<accession>A0A7W6LMK9</accession>
<reference evidence="1 2" key="1">
    <citation type="submission" date="2020-08" db="EMBL/GenBank/DDBJ databases">
        <title>Genomic Encyclopedia of Type Strains, Phase IV (KMG-IV): sequencing the most valuable type-strain genomes for metagenomic binning, comparative biology and taxonomic classification.</title>
        <authorList>
            <person name="Goeker M."/>
        </authorList>
    </citation>
    <scope>NUCLEOTIDE SEQUENCE [LARGE SCALE GENOMIC DNA]</scope>
    <source>
        <strain evidence="1 2">DSM 19371</strain>
    </source>
</reference>